<evidence type="ECO:0000259" key="1">
    <source>
        <dbReference type="Pfam" id="PF08240"/>
    </source>
</evidence>
<reference evidence="2 3" key="1">
    <citation type="submission" date="2017-03" db="EMBL/GenBank/DDBJ databases">
        <title>Genomes of endolithic fungi from Antarctica.</title>
        <authorList>
            <person name="Coleine C."/>
            <person name="Masonjones S."/>
            <person name="Stajich J.E."/>
        </authorList>
    </citation>
    <scope>NUCLEOTIDE SEQUENCE [LARGE SCALE GENOMIC DNA]</scope>
    <source>
        <strain evidence="2 3">CCFEE 5187</strain>
    </source>
</reference>
<name>A0A4U0WMX5_9PEZI</name>
<dbReference type="SUPFAM" id="SSF50129">
    <property type="entry name" value="GroES-like"/>
    <property type="match status" value="1"/>
</dbReference>
<sequence>MMQLCPSIVRTKPCIPELDFSGCIISVGSSIPEARGLKVGMDIFGSVLVGPHISKGAGSLAEYVAVEANCVVRMPEAGGDGRMEKMEKAAGLGG</sequence>
<gene>
    <name evidence="2" type="ORF">B0A49_12300</name>
</gene>
<dbReference type="OrthoDB" id="201656at2759"/>
<accession>A0A4U0WMX5</accession>
<protein>
    <recommendedName>
        <fullName evidence="1">Alcohol dehydrogenase-like N-terminal domain-containing protein</fullName>
    </recommendedName>
</protein>
<dbReference type="InterPro" id="IPR013154">
    <property type="entry name" value="ADH-like_N"/>
</dbReference>
<dbReference type="Gene3D" id="3.90.180.10">
    <property type="entry name" value="Medium-chain alcohol dehydrogenases, catalytic domain"/>
    <property type="match status" value="1"/>
</dbReference>
<dbReference type="Pfam" id="PF08240">
    <property type="entry name" value="ADH_N"/>
    <property type="match status" value="1"/>
</dbReference>
<evidence type="ECO:0000313" key="3">
    <source>
        <dbReference type="Proteomes" id="UP000308768"/>
    </source>
</evidence>
<dbReference type="InterPro" id="IPR011032">
    <property type="entry name" value="GroES-like_sf"/>
</dbReference>
<dbReference type="Proteomes" id="UP000308768">
    <property type="component" value="Unassembled WGS sequence"/>
</dbReference>
<comment type="caution">
    <text evidence="2">The sequence shown here is derived from an EMBL/GenBank/DDBJ whole genome shotgun (WGS) entry which is preliminary data.</text>
</comment>
<proteinExistence type="predicted"/>
<feature type="domain" description="Alcohol dehydrogenase-like N-terminal" evidence="1">
    <location>
        <begin position="10"/>
        <end position="76"/>
    </location>
</feature>
<dbReference type="EMBL" id="NAJN01001277">
    <property type="protein sequence ID" value="TKA64351.1"/>
    <property type="molecule type" value="Genomic_DNA"/>
</dbReference>
<evidence type="ECO:0000313" key="2">
    <source>
        <dbReference type="EMBL" id="TKA64351.1"/>
    </source>
</evidence>
<dbReference type="STRING" id="331657.A0A4U0WMX5"/>
<organism evidence="2 3">
    <name type="scientific">Cryomyces minteri</name>
    <dbReference type="NCBI Taxonomy" id="331657"/>
    <lineage>
        <taxon>Eukaryota</taxon>
        <taxon>Fungi</taxon>
        <taxon>Dikarya</taxon>
        <taxon>Ascomycota</taxon>
        <taxon>Pezizomycotina</taxon>
        <taxon>Dothideomycetes</taxon>
        <taxon>Dothideomycetes incertae sedis</taxon>
        <taxon>Cryomyces</taxon>
    </lineage>
</organism>
<keyword evidence="3" id="KW-1185">Reference proteome</keyword>
<dbReference type="AlphaFoldDB" id="A0A4U0WMX5"/>